<evidence type="ECO:0000256" key="6">
    <source>
        <dbReference type="ARBA" id="ARBA00022840"/>
    </source>
</evidence>
<evidence type="ECO:0000256" key="4">
    <source>
        <dbReference type="ARBA" id="ARBA00022741"/>
    </source>
</evidence>
<dbReference type="AlphaFoldDB" id="A0A318M457"/>
<gene>
    <name evidence="8" type="primary">purC</name>
    <name evidence="10" type="ORF">DKK75_05310</name>
</gene>
<dbReference type="InterPro" id="IPR050089">
    <property type="entry name" value="SAICAR_synthetase"/>
</dbReference>
<evidence type="ECO:0000256" key="5">
    <source>
        <dbReference type="ARBA" id="ARBA00022755"/>
    </source>
</evidence>
<comment type="similarity">
    <text evidence="2 8">Belongs to the SAICAR synthetase family.</text>
</comment>
<evidence type="ECO:0000256" key="3">
    <source>
        <dbReference type="ARBA" id="ARBA00022598"/>
    </source>
</evidence>
<evidence type="ECO:0000256" key="8">
    <source>
        <dbReference type="HAMAP-Rule" id="MF_00137"/>
    </source>
</evidence>
<dbReference type="UniPathway" id="UPA00074">
    <property type="reaction ID" value="UER00131"/>
</dbReference>
<evidence type="ECO:0000313" key="11">
    <source>
        <dbReference type="Proteomes" id="UP000247744"/>
    </source>
</evidence>
<dbReference type="EC" id="6.3.2.6" evidence="8"/>
<proteinExistence type="inferred from homology"/>
<dbReference type="InterPro" id="IPR028923">
    <property type="entry name" value="SAICAR_synt/ADE2_N"/>
</dbReference>
<dbReference type="EMBL" id="QGLL01000008">
    <property type="protein sequence ID" value="PXY82206.1"/>
    <property type="molecule type" value="Genomic_DNA"/>
</dbReference>
<dbReference type="GO" id="GO:0006189">
    <property type="term" value="P:'de novo' IMP biosynthetic process"/>
    <property type="evidence" value="ECO:0007669"/>
    <property type="project" value="UniProtKB-UniRule"/>
</dbReference>
<dbReference type="InterPro" id="IPR001636">
    <property type="entry name" value="SAICAR_synth"/>
</dbReference>
<dbReference type="OrthoDB" id="9801549at2"/>
<feature type="domain" description="SAICAR synthetase/ADE2 N-terminal" evidence="9">
    <location>
        <begin position="7"/>
        <end position="235"/>
    </location>
</feature>
<dbReference type="Gene3D" id="3.30.470.20">
    <property type="entry name" value="ATP-grasp fold, B domain"/>
    <property type="match status" value="1"/>
</dbReference>
<evidence type="ECO:0000259" key="9">
    <source>
        <dbReference type="Pfam" id="PF01259"/>
    </source>
</evidence>
<sequence>MEKLGMRYQGKAKKLYETDDPDILWVEYTDQATAGNGAKKANIEGKARLNNRITTVIFSLLARRGIPSHFVRSISDTEQLNRRLDMFPLEIVMRNRAAGSFAQRYGVKEGTALKQPVLEFFYKSDPLEDPFINRDDILALGLATEQDLDIIAAKTREINGALTGIFRAINVELVDFKIEMGKTGSGIILLGDEITPDTCRLWAIGNNHDGQVTHLDKDIFRRDLGSIIPAYQTILDGLTELEERESQPNS</sequence>
<accession>A0A318M457</accession>
<evidence type="ECO:0000313" key="10">
    <source>
        <dbReference type="EMBL" id="PXY82206.1"/>
    </source>
</evidence>
<protein>
    <recommendedName>
        <fullName evidence="8">Phosphoribosylaminoimidazole-succinocarboxamide synthase</fullName>
        <ecNumber evidence="8">6.3.2.6</ecNumber>
    </recommendedName>
    <alternativeName>
        <fullName evidence="8">SAICAR synthetase</fullName>
    </alternativeName>
</protein>
<dbReference type="InterPro" id="IPR033934">
    <property type="entry name" value="SAICAR_synt_PurC"/>
</dbReference>
<dbReference type="SUPFAM" id="SSF56104">
    <property type="entry name" value="SAICAR synthase-like"/>
    <property type="match status" value="1"/>
</dbReference>
<comment type="catalytic activity">
    <reaction evidence="7 8">
        <text>5-amino-1-(5-phospho-D-ribosyl)imidazole-4-carboxylate + L-aspartate + ATP = (2S)-2-[5-amino-1-(5-phospho-beta-D-ribosyl)imidazole-4-carboxamido]succinate + ADP + phosphate + 2 H(+)</text>
        <dbReference type="Rhea" id="RHEA:22628"/>
        <dbReference type="ChEBI" id="CHEBI:15378"/>
        <dbReference type="ChEBI" id="CHEBI:29991"/>
        <dbReference type="ChEBI" id="CHEBI:30616"/>
        <dbReference type="ChEBI" id="CHEBI:43474"/>
        <dbReference type="ChEBI" id="CHEBI:58443"/>
        <dbReference type="ChEBI" id="CHEBI:77657"/>
        <dbReference type="ChEBI" id="CHEBI:456216"/>
        <dbReference type="EC" id="6.3.2.6"/>
    </reaction>
</comment>
<dbReference type="GO" id="GO:0005524">
    <property type="term" value="F:ATP binding"/>
    <property type="evidence" value="ECO:0007669"/>
    <property type="project" value="UniProtKB-KW"/>
</dbReference>
<dbReference type="Gene3D" id="3.30.200.20">
    <property type="entry name" value="Phosphorylase Kinase, domain 1"/>
    <property type="match status" value="1"/>
</dbReference>
<dbReference type="GO" id="GO:0004639">
    <property type="term" value="F:phosphoribosylaminoimidazolesuccinocarboxamide synthase activity"/>
    <property type="evidence" value="ECO:0007669"/>
    <property type="project" value="UniProtKB-UniRule"/>
</dbReference>
<name>A0A318M457_9BIFI</name>
<keyword evidence="3 8" id="KW-0436">Ligase</keyword>
<evidence type="ECO:0000256" key="1">
    <source>
        <dbReference type="ARBA" id="ARBA00004672"/>
    </source>
</evidence>
<dbReference type="Pfam" id="PF01259">
    <property type="entry name" value="SAICAR_synt"/>
    <property type="match status" value="1"/>
</dbReference>
<comment type="pathway">
    <text evidence="1 8">Purine metabolism; IMP biosynthesis via de novo pathway; 5-amino-1-(5-phospho-D-ribosyl)imidazole-4-carboxamide from 5-amino-1-(5-phospho-D-ribosyl)imidazole-4-carboxylate: step 1/2.</text>
</comment>
<dbReference type="NCBIfam" id="TIGR00081">
    <property type="entry name" value="purC"/>
    <property type="match status" value="1"/>
</dbReference>
<keyword evidence="5 8" id="KW-0658">Purine biosynthesis</keyword>
<dbReference type="HAMAP" id="MF_00137">
    <property type="entry name" value="SAICAR_synth"/>
    <property type="match status" value="1"/>
</dbReference>
<dbReference type="PANTHER" id="PTHR43599">
    <property type="entry name" value="MULTIFUNCTIONAL PROTEIN ADE2"/>
    <property type="match status" value="1"/>
</dbReference>
<dbReference type="CDD" id="cd01415">
    <property type="entry name" value="SAICAR_synt_PurC"/>
    <property type="match status" value="1"/>
</dbReference>
<evidence type="ECO:0000256" key="2">
    <source>
        <dbReference type="ARBA" id="ARBA00010190"/>
    </source>
</evidence>
<keyword evidence="6 8" id="KW-0067">ATP-binding</keyword>
<comment type="caution">
    <text evidence="10">The sequence shown here is derived from an EMBL/GenBank/DDBJ whole genome shotgun (WGS) entry which is preliminary data.</text>
</comment>
<keyword evidence="4 8" id="KW-0547">Nucleotide-binding</keyword>
<reference evidence="10 11" key="1">
    <citation type="submission" date="2018-05" db="EMBL/GenBank/DDBJ databases">
        <title>Reference genomes for bee gut microbiota database.</title>
        <authorList>
            <person name="Ellegaard K.M."/>
        </authorList>
    </citation>
    <scope>NUCLEOTIDE SEQUENCE [LARGE SCALE GENOMIC DNA]</scope>
    <source>
        <strain evidence="10 11">ESL0200</strain>
    </source>
</reference>
<evidence type="ECO:0000256" key="7">
    <source>
        <dbReference type="ARBA" id="ARBA00048475"/>
    </source>
</evidence>
<dbReference type="PANTHER" id="PTHR43599:SF3">
    <property type="entry name" value="SI:DKEY-6E2.2"/>
    <property type="match status" value="1"/>
</dbReference>
<dbReference type="GO" id="GO:0009236">
    <property type="term" value="P:cobalamin biosynthetic process"/>
    <property type="evidence" value="ECO:0007669"/>
    <property type="project" value="InterPro"/>
</dbReference>
<dbReference type="Proteomes" id="UP000247744">
    <property type="component" value="Unassembled WGS sequence"/>
</dbReference>
<organism evidence="10 11">
    <name type="scientific">Bifidobacterium asteroides</name>
    <dbReference type="NCBI Taxonomy" id="1684"/>
    <lineage>
        <taxon>Bacteria</taxon>
        <taxon>Bacillati</taxon>
        <taxon>Actinomycetota</taxon>
        <taxon>Actinomycetes</taxon>
        <taxon>Bifidobacteriales</taxon>
        <taxon>Bifidobacteriaceae</taxon>
        <taxon>Bifidobacterium</taxon>
    </lineage>
</organism>
<dbReference type="RefSeq" id="WP_110452411.1">
    <property type="nucleotide sequence ID" value="NZ_QGLL01000008.1"/>
</dbReference>